<organism evidence="2 3">
    <name type="scientific">Ophiocordyceps unilateralis</name>
    <name type="common">Zombie-ant fungus</name>
    <name type="synonym">Torrubia unilateralis</name>
    <dbReference type="NCBI Taxonomy" id="268505"/>
    <lineage>
        <taxon>Eukaryota</taxon>
        <taxon>Fungi</taxon>
        <taxon>Dikarya</taxon>
        <taxon>Ascomycota</taxon>
        <taxon>Pezizomycotina</taxon>
        <taxon>Sordariomycetes</taxon>
        <taxon>Hypocreomycetidae</taxon>
        <taxon>Hypocreales</taxon>
        <taxon>Ophiocordycipitaceae</taxon>
        <taxon>Ophiocordyceps</taxon>
    </lineage>
</organism>
<accession>A0A2A9NX43</accession>
<proteinExistence type="predicted"/>
<comment type="caution">
    <text evidence="2">The sequence shown here is derived from an EMBL/GenBank/DDBJ whole genome shotgun (WGS) entry which is preliminary data.</text>
</comment>
<keyword evidence="3" id="KW-1185">Reference proteome</keyword>
<name>A0A2A9NX43_OPHUN</name>
<protein>
    <submittedName>
        <fullName evidence="2">Uncharacterized protein</fullName>
    </submittedName>
</protein>
<gene>
    <name evidence="2" type="ORF">XA68_11453</name>
</gene>
<feature type="region of interest" description="Disordered" evidence="1">
    <location>
        <begin position="77"/>
        <end position="96"/>
    </location>
</feature>
<dbReference type="EMBL" id="LAZP02001499">
    <property type="protein sequence ID" value="PFH54949.1"/>
    <property type="molecule type" value="Genomic_DNA"/>
</dbReference>
<dbReference type="Proteomes" id="UP000037136">
    <property type="component" value="Unassembled WGS sequence"/>
</dbReference>
<reference evidence="2 3" key="1">
    <citation type="journal article" date="2015" name="BMC Genomics">
        <title>Gene expression during zombie ant biting behavior reflects the complexity underlying fungal parasitic behavioral manipulation.</title>
        <authorList>
            <person name="de Bekker C."/>
            <person name="Ohm R.A."/>
            <person name="Loreto R.G."/>
            <person name="Sebastian A."/>
            <person name="Albert I."/>
            <person name="Merrow M."/>
            <person name="Brachmann A."/>
            <person name="Hughes D.P."/>
        </authorList>
    </citation>
    <scope>NUCLEOTIDE SEQUENCE [LARGE SCALE GENOMIC DNA]</scope>
    <source>
        <strain evidence="2 3">SC16a</strain>
    </source>
</reference>
<evidence type="ECO:0000313" key="3">
    <source>
        <dbReference type="Proteomes" id="UP000037136"/>
    </source>
</evidence>
<evidence type="ECO:0000256" key="1">
    <source>
        <dbReference type="SAM" id="MobiDB-lite"/>
    </source>
</evidence>
<sequence>MCCWGWKRRGFHRLRRRGPVFSLSSPLTCTLSPIATYIPTYVDHFETWRRTRASCAPGSSSHAHVCNLPATVAAMHDEPRLASESRPNQASPASLI</sequence>
<feature type="compositionally biased region" description="Polar residues" evidence="1">
    <location>
        <begin position="85"/>
        <end position="96"/>
    </location>
</feature>
<evidence type="ECO:0000313" key="2">
    <source>
        <dbReference type="EMBL" id="PFH54949.1"/>
    </source>
</evidence>
<dbReference type="AlphaFoldDB" id="A0A2A9NX43"/>
<reference evidence="2 3" key="2">
    <citation type="journal article" date="2017" name="Sci. Rep.">
        <title>Ant-infecting Ophiocordyceps genomes reveal a high diversity of potential behavioral manipulation genes and a possible major role for enterotoxins.</title>
        <authorList>
            <person name="de Bekker C."/>
            <person name="Ohm R.A."/>
            <person name="Evans H.C."/>
            <person name="Brachmann A."/>
            <person name="Hughes D.P."/>
        </authorList>
    </citation>
    <scope>NUCLEOTIDE SEQUENCE [LARGE SCALE GENOMIC DNA]</scope>
    <source>
        <strain evidence="2 3">SC16a</strain>
    </source>
</reference>